<dbReference type="EMBL" id="CP036262">
    <property type="protein sequence ID" value="QDS93921.1"/>
    <property type="molecule type" value="Genomic_DNA"/>
</dbReference>
<gene>
    <name evidence="4" type="ORF">FF011L_26980</name>
</gene>
<dbReference type="PANTHER" id="PTHR43080:SF2">
    <property type="entry name" value="CBS DOMAIN-CONTAINING PROTEIN"/>
    <property type="match status" value="1"/>
</dbReference>
<organism evidence="4 5">
    <name type="scientific">Roseimaritima multifibrata</name>
    <dbReference type="NCBI Taxonomy" id="1930274"/>
    <lineage>
        <taxon>Bacteria</taxon>
        <taxon>Pseudomonadati</taxon>
        <taxon>Planctomycetota</taxon>
        <taxon>Planctomycetia</taxon>
        <taxon>Pirellulales</taxon>
        <taxon>Pirellulaceae</taxon>
        <taxon>Roseimaritima</taxon>
    </lineage>
</organism>
<evidence type="ECO:0000313" key="4">
    <source>
        <dbReference type="EMBL" id="QDS93921.1"/>
    </source>
</evidence>
<proteinExistence type="predicted"/>
<dbReference type="SUPFAM" id="SSF54631">
    <property type="entry name" value="CBS-domain pair"/>
    <property type="match status" value="1"/>
</dbReference>
<sequence length="168" mass="18642">MNDATQELTANDIMKVAVSTVPSTLPLPDLERQLLTANVSGFPVVDEGKLVGIVSRSDVVSQICAEREVAKETSDFYFDESGFHESKMESFKDIADRVGERIEGLKVGDVMTSNPHTIPLNCPISEIARQIAKYRFHRLPVTDHGVLVGIVTTMDLVRLIADKRFRQV</sequence>
<keyword evidence="5" id="KW-1185">Reference proteome</keyword>
<reference evidence="4 5" key="1">
    <citation type="submission" date="2019-02" db="EMBL/GenBank/DDBJ databases">
        <title>Deep-cultivation of Planctomycetes and their phenomic and genomic characterization uncovers novel biology.</title>
        <authorList>
            <person name="Wiegand S."/>
            <person name="Jogler M."/>
            <person name="Boedeker C."/>
            <person name="Pinto D."/>
            <person name="Vollmers J."/>
            <person name="Rivas-Marin E."/>
            <person name="Kohn T."/>
            <person name="Peeters S.H."/>
            <person name="Heuer A."/>
            <person name="Rast P."/>
            <person name="Oberbeckmann S."/>
            <person name="Bunk B."/>
            <person name="Jeske O."/>
            <person name="Meyerdierks A."/>
            <person name="Storesund J.E."/>
            <person name="Kallscheuer N."/>
            <person name="Luecker S."/>
            <person name="Lage O.M."/>
            <person name="Pohl T."/>
            <person name="Merkel B.J."/>
            <person name="Hornburger P."/>
            <person name="Mueller R.-W."/>
            <person name="Bruemmer F."/>
            <person name="Labrenz M."/>
            <person name="Spormann A.M."/>
            <person name="Op den Camp H."/>
            <person name="Overmann J."/>
            <person name="Amann R."/>
            <person name="Jetten M.S.M."/>
            <person name="Mascher T."/>
            <person name="Medema M.H."/>
            <person name="Devos D.P."/>
            <person name="Kaster A.-K."/>
            <person name="Ovreas L."/>
            <person name="Rohde M."/>
            <person name="Galperin M.Y."/>
            <person name="Jogler C."/>
        </authorList>
    </citation>
    <scope>NUCLEOTIDE SEQUENCE [LARGE SCALE GENOMIC DNA]</scope>
    <source>
        <strain evidence="4 5">FF011L</strain>
    </source>
</reference>
<name>A0A517MGA3_9BACT</name>
<evidence type="ECO:0000259" key="3">
    <source>
        <dbReference type="PROSITE" id="PS51371"/>
    </source>
</evidence>
<dbReference type="KEGG" id="rml:FF011L_26980"/>
<dbReference type="InterPro" id="IPR051257">
    <property type="entry name" value="Diverse_CBS-Domain"/>
</dbReference>
<feature type="domain" description="CBS" evidence="3">
    <location>
        <begin position="14"/>
        <end position="69"/>
    </location>
</feature>
<accession>A0A517MGA3</accession>
<evidence type="ECO:0000256" key="1">
    <source>
        <dbReference type="ARBA" id="ARBA00023122"/>
    </source>
</evidence>
<dbReference type="PANTHER" id="PTHR43080">
    <property type="entry name" value="CBS DOMAIN-CONTAINING PROTEIN CBSX3, MITOCHONDRIAL"/>
    <property type="match status" value="1"/>
</dbReference>
<dbReference type="SMART" id="SM00116">
    <property type="entry name" value="CBS"/>
    <property type="match status" value="2"/>
</dbReference>
<feature type="domain" description="CBS" evidence="3">
    <location>
        <begin position="111"/>
        <end position="168"/>
    </location>
</feature>
<dbReference type="InterPro" id="IPR046342">
    <property type="entry name" value="CBS_dom_sf"/>
</dbReference>
<dbReference type="Proteomes" id="UP000320672">
    <property type="component" value="Chromosome"/>
</dbReference>
<dbReference type="InterPro" id="IPR000644">
    <property type="entry name" value="CBS_dom"/>
</dbReference>
<evidence type="ECO:0000313" key="5">
    <source>
        <dbReference type="Proteomes" id="UP000320672"/>
    </source>
</evidence>
<evidence type="ECO:0000256" key="2">
    <source>
        <dbReference type="PROSITE-ProRule" id="PRU00703"/>
    </source>
</evidence>
<dbReference type="AlphaFoldDB" id="A0A517MGA3"/>
<dbReference type="Gene3D" id="3.10.580.10">
    <property type="entry name" value="CBS-domain"/>
    <property type="match status" value="1"/>
</dbReference>
<dbReference type="Pfam" id="PF00571">
    <property type="entry name" value="CBS"/>
    <property type="match status" value="2"/>
</dbReference>
<dbReference type="PROSITE" id="PS51371">
    <property type="entry name" value="CBS"/>
    <property type="match status" value="2"/>
</dbReference>
<protein>
    <submittedName>
        <fullName evidence="4">Inosine 5'-monophosphate dehydrogenase</fullName>
    </submittedName>
</protein>
<dbReference type="RefSeq" id="WP_218933174.1">
    <property type="nucleotide sequence ID" value="NZ_CP036262.1"/>
</dbReference>
<keyword evidence="1 2" id="KW-0129">CBS domain</keyword>